<dbReference type="InterPro" id="IPR026060">
    <property type="entry name" value="AMY1"/>
</dbReference>
<accession>A0A026W2E7</accession>
<protein>
    <submittedName>
        <fullName evidence="4">c-Myc-binding protein</fullName>
    </submittedName>
</protein>
<comment type="similarity">
    <text evidence="2">Belongs to the AMY1 family.</text>
</comment>
<name>A0A026W2E7_OOCBI</name>
<dbReference type="OMA" id="YKPIDSK"/>
<evidence type="ECO:0000256" key="3">
    <source>
        <dbReference type="ARBA" id="ARBA00023242"/>
    </source>
</evidence>
<dbReference type="GO" id="GO:0003713">
    <property type="term" value="F:transcription coactivator activity"/>
    <property type="evidence" value="ECO:0007669"/>
    <property type="project" value="InterPro"/>
</dbReference>
<dbReference type="OrthoDB" id="524165at2759"/>
<gene>
    <name evidence="4" type="ORF">X777_11643</name>
</gene>
<organism evidence="4 5">
    <name type="scientific">Ooceraea biroi</name>
    <name type="common">Clonal raider ant</name>
    <name type="synonym">Cerapachys biroi</name>
    <dbReference type="NCBI Taxonomy" id="2015173"/>
    <lineage>
        <taxon>Eukaryota</taxon>
        <taxon>Metazoa</taxon>
        <taxon>Ecdysozoa</taxon>
        <taxon>Arthropoda</taxon>
        <taxon>Hexapoda</taxon>
        <taxon>Insecta</taxon>
        <taxon>Pterygota</taxon>
        <taxon>Neoptera</taxon>
        <taxon>Endopterygota</taxon>
        <taxon>Hymenoptera</taxon>
        <taxon>Apocrita</taxon>
        <taxon>Aculeata</taxon>
        <taxon>Formicoidea</taxon>
        <taxon>Formicidae</taxon>
        <taxon>Dorylinae</taxon>
        <taxon>Ooceraea</taxon>
    </lineage>
</organism>
<reference evidence="4 5" key="1">
    <citation type="journal article" date="2014" name="Curr. Biol.">
        <title>The genome of the clonal raider ant Cerapachys biroi.</title>
        <authorList>
            <person name="Oxley P.R."/>
            <person name="Ji L."/>
            <person name="Fetter-Pruneda I."/>
            <person name="McKenzie S.K."/>
            <person name="Li C."/>
            <person name="Hu H."/>
            <person name="Zhang G."/>
            <person name="Kronauer D.J."/>
        </authorList>
    </citation>
    <scope>NUCLEOTIDE SEQUENCE [LARGE SCALE GENOMIC DNA]</scope>
</reference>
<comment type="subcellular location">
    <subcellularLocation>
        <location evidence="1">Nucleus</location>
    </subcellularLocation>
</comment>
<keyword evidence="5" id="KW-1185">Reference proteome</keyword>
<evidence type="ECO:0000256" key="2">
    <source>
        <dbReference type="ARBA" id="ARBA00009389"/>
    </source>
</evidence>
<evidence type="ECO:0000313" key="5">
    <source>
        <dbReference type="Proteomes" id="UP000053097"/>
    </source>
</evidence>
<evidence type="ECO:0000313" key="4">
    <source>
        <dbReference type="EMBL" id="EZA49771.1"/>
    </source>
</evidence>
<dbReference type="PANTHER" id="PTHR13168">
    <property type="entry name" value="ASSOCIATE OF C-MYC AMY-1"/>
    <property type="match status" value="1"/>
</dbReference>
<keyword evidence="3" id="KW-0539">Nucleus</keyword>
<dbReference type="GO" id="GO:0005634">
    <property type="term" value="C:nucleus"/>
    <property type="evidence" value="ECO:0007669"/>
    <property type="project" value="UniProtKB-SubCell"/>
</dbReference>
<dbReference type="PANTHER" id="PTHR13168:SF0">
    <property type="entry name" value="C-MYC-BINDING PROTEIN"/>
    <property type="match status" value="1"/>
</dbReference>
<dbReference type="STRING" id="2015173.A0A026W2E7"/>
<dbReference type="EMBL" id="KK107499">
    <property type="protein sequence ID" value="EZA49771.1"/>
    <property type="molecule type" value="Genomic_DNA"/>
</dbReference>
<sequence>MDALTRILVSLYEETEKPADALDYIRKNLGSIIEDDPSEVDNLKKELEESKAKIVELKSKLLKYEPEEVKVD</sequence>
<evidence type="ECO:0000256" key="1">
    <source>
        <dbReference type="ARBA" id="ARBA00004123"/>
    </source>
</evidence>
<dbReference type="Proteomes" id="UP000053097">
    <property type="component" value="Unassembled WGS sequence"/>
</dbReference>
<proteinExistence type="inferred from homology"/>
<dbReference type="AlphaFoldDB" id="A0A026W2E7"/>